<dbReference type="Pfam" id="PF00158">
    <property type="entry name" value="Sigma54_activat"/>
    <property type="match status" value="1"/>
</dbReference>
<name>A0A3M8AZM8_9BACL</name>
<keyword evidence="2" id="KW-0378">Hydrolase</keyword>
<organism evidence="4 5">
    <name type="scientific">Brevibacillus gelatini</name>
    <dbReference type="NCBI Taxonomy" id="1655277"/>
    <lineage>
        <taxon>Bacteria</taxon>
        <taxon>Bacillati</taxon>
        <taxon>Bacillota</taxon>
        <taxon>Bacilli</taxon>
        <taxon>Bacillales</taxon>
        <taxon>Paenibacillaceae</taxon>
        <taxon>Brevibacillus</taxon>
    </lineage>
</organism>
<dbReference type="InterPro" id="IPR027417">
    <property type="entry name" value="P-loop_NTPase"/>
</dbReference>
<dbReference type="EMBL" id="RHHS01000028">
    <property type="protein sequence ID" value="RNB56618.1"/>
    <property type="molecule type" value="Genomic_DNA"/>
</dbReference>
<evidence type="ECO:0000256" key="2">
    <source>
        <dbReference type="ARBA" id="ARBA00022801"/>
    </source>
</evidence>
<dbReference type="InterPro" id="IPR002078">
    <property type="entry name" value="Sigma_54_int"/>
</dbReference>
<gene>
    <name evidence="4" type="primary">lonB</name>
    <name evidence="4" type="ORF">EDM57_12535</name>
</gene>
<dbReference type="RefSeq" id="WP_122905080.1">
    <property type="nucleotide sequence ID" value="NZ_RHHS01000028.1"/>
</dbReference>
<dbReference type="AlphaFoldDB" id="A0A3M8AZM8"/>
<keyword evidence="5" id="KW-1185">Reference proteome</keyword>
<evidence type="ECO:0000259" key="3">
    <source>
        <dbReference type="SMART" id="SM00382"/>
    </source>
</evidence>
<dbReference type="SMART" id="SM00382">
    <property type="entry name" value="AAA"/>
    <property type="match status" value="1"/>
</dbReference>
<dbReference type="Pfam" id="PF20436">
    <property type="entry name" value="LonB_AAA-LID"/>
    <property type="match status" value="1"/>
</dbReference>
<dbReference type="Gene3D" id="3.40.50.300">
    <property type="entry name" value="P-loop containing nucleotide triphosphate hydrolases"/>
    <property type="match status" value="1"/>
</dbReference>
<feature type="domain" description="AAA+ ATPase" evidence="3">
    <location>
        <begin position="219"/>
        <end position="482"/>
    </location>
</feature>
<dbReference type="SUPFAM" id="SSF48371">
    <property type="entry name" value="ARM repeat"/>
    <property type="match status" value="1"/>
</dbReference>
<reference evidence="4 5" key="1">
    <citation type="submission" date="2018-10" db="EMBL/GenBank/DDBJ databases">
        <title>Phylogenomics of Brevibacillus.</title>
        <authorList>
            <person name="Dunlap C."/>
        </authorList>
    </citation>
    <scope>NUCLEOTIDE SEQUENCE [LARGE SCALE GENOMIC DNA]</scope>
    <source>
        <strain evidence="4 5">DSM 100115</strain>
    </source>
</reference>
<dbReference type="Gene3D" id="1.10.8.60">
    <property type="match status" value="1"/>
</dbReference>
<comment type="caution">
    <text evidence="4">The sequence shown here is derived from an EMBL/GenBank/DDBJ whole genome shotgun (WGS) entry which is preliminary data.</text>
</comment>
<dbReference type="Gene3D" id="1.25.10.10">
    <property type="entry name" value="Leucine-rich Repeat Variant"/>
    <property type="match status" value="1"/>
</dbReference>
<dbReference type="InterPro" id="IPR003593">
    <property type="entry name" value="AAA+_ATPase"/>
</dbReference>
<dbReference type="SUPFAM" id="SSF52540">
    <property type="entry name" value="P-loop containing nucleoside triphosphate hydrolases"/>
    <property type="match status" value="1"/>
</dbReference>
<dbReference type="CDD" id="cd00009">
    <property type="entry name" value="AAA"/>
    <property type="match status" value="1"/>
</dbReference>
<dbReference type="InterPro" id="IPR050764">
    <property type="entry name" value="CbbQ/NirQ/NorQ/GpvN"/>
</dbReference>
<evidence type="ECO:0000256" key="1">
    <source>
        <dbReference type="ARBA" id="ARBA00022670"/>
    </source>
</evidence>
<accession>A0A3M8AZM8</accession>
<dbReference type="GO" id="GO:0008233">
    <property type="term" value="F:peptidase activity"/>
    <property type="evidence" value="ECO:0007669"/>
    <property type="project" value="UniProtKB-KW"/>
</dbReference>
<evidence type="ECO:0000313" key="4">
    <source>
        <dbReference type="EMBL" id="RNB56618.1"/>
    </source>
</evidence>
<dbReference type="Proteomes" id="UP000268829">
    <property type="component" value="Unassembled WGS sequence"/>
</dbReference>
<keyword evidence="1 4" id="KW-0645">Protease</keyword>
<dbReference type="InterPro" id="IPR011989">
    <property type="entry name" value="ARM-like"/>
</dbReference>
<dbReference type="PANTHER" id="PTHR42759:SF1">
    <property type="entry name" value="MAGNESIUM-CHELATASE SUBUNIT CHLD"/>
    <property type="match status" value="1"/>
</dbReference>
<sequence>MNTVIVQLFSMAMHRFAQRRQVRLLEQTISMFIRLWERDPERLFVNLIQFSKDSRWVLRYIAGRELYRFLQAGGKKAAEIWFTLADDDNLYVREGAAKGIVAASAVSFDEVWSFWEKAFSHPSDKVRQTAALTFIKLWEIPFVRERLLSVYSHLQSDSSAKVNTIVKTHIAPLLGKNDKPVVLTKHYVTTEELPVPSRLIDQVIGQERAVDIIKLAARQKRSVLLIGEPGTGKSMLAKAMSELLPASSLEDIIVELNEEERNVPRVRRLPAGEAERIIKQREKDVYTSVLTLRWIVGFACTVSLFVSVFYSVTRDNPIYIMGGLFAIPLFYWFGKTIKAKSTSQLPKFLVNHRNTSRAPFIDATGLHAGALLGDVRHDPYQSGGLEAMPHHLVEPGAIHLAHNGVLFIDEVSTLSLESQQSLLTAFQEKKLSITGLSPGSSGTMIRTEPVPCDFLMVLAGNLSDVDKIHPALRSRIRGYGYEIYMKTTMDDTEENRYKLALFVAQEVRRDGKIPHFTREAVEAVINKAKEMSGYPDKLTTRLRELGGLIRAAGDIAVQADSPVVLEEHVQQALIICKSIEEQMDSNQTSSSSSLQVSCKV</sequence>
<dbReference type="InterPro" id="IPR016024">
    <property type="entry name" value="ARM-type_fold"/>
</dbReference>
<evidence type="ECO:0000313" key="5">
    <source>
        <dbReference type="Proteomes" id="UP000268829"/>
    </source>
</evidence>
<dbReference type="GO" id="GO:0006508">
    <property type="term" value="P:proteolysis"/>
    <property type="evidence" value="ECO:0007669"/>
    <property type="project" value="UniProtKB-KW"/>
</dbReference>
<dbReference type="PANTHER" id="PTHR42759">
    <property type="entry name" value="MOXR FAMILY PROTEIN"/>
    <property type="match status" value="1"/>
</dbReference>
<dbReference type="GO" id="GO:0005524">
    <property type="term" value="F:ATP binding"/>
    <property type="evidence" value="ECO:0007669"/>
    <property type="project" value="InterPro"/>
</dbReference>
<dbReference type="InterPro" id="IPR000523">
    <property type="entry name" value="Mg_chelatse_chII-like_cat_dom"/>
</dbReference>
<dbReference type="OrthoDB" id="9782629at2"/>
<dbReference type="GO" id="GO:0006355">
    <property type="term" value="P:regulation of DNA-templated transcription"/>
    <property type="evidence" value="ECO:0007669"/>
    <property type="project" value="InterPro"/>
</dbReference>
<proteinExistence type="predicted"/>
<dbReference type="InterPro" id="IPR046843">
    <property type="entry name" value="LonB_AAA-LID"/>
</dbReference>
<dbReference type="Pfam" id="PF01078">
    <property type="entry name" value="Mg_chelatase"/>
    <property type="match status" value="1"/>
</dbReference>
<protein>
    <submittedName>
        <fullName evidence="4">ATP-dependent protease LonB</fullName>
    </submittedName>
</protein>